<keyword evidence="1" id="KW-0732">Signal</keyword>
<evidence type="ECO:0000313" key="3">
    <source>
        <dbReference type="Proteomes" id="UP000564885"/>
    </source>
</evidence>
<accession>A0A849IBD8</accession>
<feature type="signal peptide" evidence="1">
    <location>
        <begin position="1"/>
        <end position="21"/>
    </location>
</feature>
<dbReference type="RefSeq" id="WP_171220069.1">
    <property type="nucleotide sequence ID" value="NZ_JABEPP010000006.1"/>
</dbReference>
<sequence>MQRIALAALLLAAAFSLPAQAQNTARGGGYGGFGAVGGGPDYGGPPAGRRLAVPQPPVGRRGAGICATPRVTCPASAPRGARCLCRLPGGRVQSGRVG</sequence>
<reference evidence="2 3" key="1">
    <citation type="submission" date="2020-04" db="EMBL/GenBank/DDBJ databases">
        <title>Enterovirga sp. isolate from soil.</title>
        <authorList>
            <person name="Chea S."/>
            <person name="Kim D.-U."/>
        </authorList>
    </citation>
    <scope>NUCLEOTIDE SEQUENCE [LARGE SCALE GENOMIC DNA]</scope>
    <source>
        <strain evidence="2 3">DB1703</strain>
    </source>
</reference>
<evidence type="ECO:0000256" key="1">
    <source>
        <dbReference type="SAM" id="SignalP"/>
    </source>
</evidence>
<feature type="chain" id="PRO_5032579090" evidence="1">
    <location>
        <begin position="22"/>
        <end position="98"/>
    </location>
</feature>
<organism evidence="2 3">
    <name type="scientific">Enterovirga aerilata</name>
    <dbReference type="NCBI Taxonomy" id="2730920"/>
    <lineage>
        <taxon>Bacteria</taxon>
        <taxon>Pseudomonadati</taxon>
        <taxon>Pseudomonadota</taxon>
        <taxon>Alphaproteobacteria</taxon>
        <taxon>Hyphomicrobiales</taxon>
        <taxon>Methylobacteriaceae</taxon>
        <taxon>Enterovirga</taxon>
    </lineage>
</organism>
<name>A0A849IBD8_9HYPH</name>
<dbReference type="Proteomes" id="UP000564885">
    <property type="component" value="Unassembled WGS sequence"/>
</dbReference>
<dbReference type="EMBL" id="JABEPP010000006">
    <property type="protein sequence ID" value="NNM74601.1"/>
    <property type="molecule type" value="Genomic_DNA"/>
</dbReference>
<keyword evidence="3" id="KW-1185">Reference proteome</keyword>
<gene>
    <name evidence="2" type="ORF">HJG44_19765</name>
</gene>
<protein>
    <submittedName>
        <fullName evidence="2">Uncharacterized protein</fullName>
    </submittedName>
</protein>
<proteinExistence type="predicted"/>
<evidence type="ECO:0000313" key="2">
    <source>
        <dbReference type="EMBL" id="NNM74601.1"/>
    </source>
</evidence>
<dbReference type="AlphaFoldDB" id="A0A849IBD8"/>
<comment type="caution">
    <text evidence="2">The sequence shown here is derived from an EMBL/GenBank/DDBJ whole genome shotgun (WGS) entry which is preliminary data.</text>
</comment>